<dbReference type="InterPro" id="IPR037171">
    <property type="entry name" value="NagB/RpiA_transferase-like"/>
</dbReference>
<protein>
    <recommendedName>
        <fullName evidence="6 7">6-phosphogluconolactonase</fullName>
        <shortName evidence="7">6PGL</shortName>
        <ecNumber evidence="5 7">3.1.1.31</ecNumber>
    </recommendedName>
</protein>
<dbReference type="GO" id="GO:0006098">
    <property type="term" value="P:pentose-phosphate shunt"/>
    <property type="evidence" value="ECO:0007669"/>
    <property type="project" value="UniProtKB-UniPathway"/>
</dbReference>
<evidence type="ECO:0000256" key="1">
    <source>
        <dbReference type="ARBA" id="ARBA00000832"/>
    </source>
</evidence>
<evidence type="ECO:0000256" key="2">
    <source>
        <dbReference type="ARBA" id="ARBA00002681"/>
    </source>
</evidence>
<dbReference type="InterPro" id="IPR005900">
    <property type="entry name" value="6-phosphogluconolactonase_DevB"/>
</dbReference>
<accession>A0A495Y291</accession>
<keyword evidence="7" id="KW-0378">Hydrolase</keyword>
<comment type="similarity">
    <text evidence="4 7">Belongs to the glucosamine/galactosamine-6-phosphate isomerase family. 6-phosphogluconolactonase subfamily.</text>
</comment>
<keyword evidence="10" id="KW-1185">Reference proteome</keyword>
<dbReference type="EC" id="3.1.1.31" evidence="5 7"/>
<comment type="catalytic activity">
    <reaction evidence="1 7">
        <text>6-phospho-D-glucono-1,5-lactone + H2O = 6-phospho-D-gluconate + H(+)</text>
        <dbReference type="Rhea" id="RHEA:12556"/>
        <dbReference type="ChEBI" id="CHEBI:15377"/>
        <dbReference type="ChEBI" id="CHEBI:15378"/>
        <dbReference type="ChEBI" id="CHEBI:57955"/>
        <dbReference type="ChEBI" id="CHEBI:58759"/>
        <dbReference type="EC" id="3.1.1.31"/>
    </reaction>
</comment>
<evidence type="ECO:0000313" key="9">
    <source>
        <dbReference type="EMBL" id="RKT78128.1"/>
    </source>
</evidence>
<dbReference type="Pfam" id="PF01182">
    <property type="entry name" value="Glucosamine_iso"/>
    <property type="match status" value="1"/>
</dbReference>
<dbReference type="SUPFAM" id="SSF100950">
    <property type="entry name" value="NagB/RpiA/CoA transferase-like"/>
    <property type="match status" value="1"/>
</dbReference>
<dbReference type="Gene3D" id="3.40.50.1360">
    <property type="match status" value="1"/>
</dbReference>
<dbReference type="GO" id="GO:0005975">
    <property type="term" value="P:carbohydrate metabolic process"/>
    <property type="evidence" value="ECO:0007669"/>
    <property type="project" value="UniProtKB-UniRule"/>
</dbReference>
<evidence type="ECO:0000256" key="7">
    <source>
        <dbReference type="RuleBase" id="RU365095"/>
    </source>
</evidence>
<sequence length="251" mass="26508">MATSAPRVVVHADKQTLADAAGARLVTALVDAQTRSPEAQVALTGGSMGSAIIASVLATPGRSAVDWSRVRVWWGDERYLPAGDPERNDTQNDEAGLRELGLDPQKVHRVAGPDGSDSAEASAEAYAESVRRHGQGGWDVVLFGVGPDGHVASLFPHHPAQRITDEIAVAVHDSPKPPPDRVSLTFECFERSREVWFLVSGADKADAVKAALASDADRWDVPASAPKGTEATLWLLDRAAAAELDPGDPTA</sequence>
<evidence type="ECO:0000259" key="8">
    <source>
        <dbReference type="Pfam" id="PF01182"/>
    </source>
</evidence>
<dbReference type="PANTHER" id="PTHR11054:SF0">
    <property type="entry name" value="6-PHOSPHOGLUCONOLACTONASE"/>
    <property type="match status" value="1"/>
</dbReference>
<dbReference type="EMBL" id="RBXT01000001">
    <property type="protein sequence ID" value="RKT78128.1"/>
    <property type="molecule type" value="Genomic_DNA"/>
</dbReference>
<comment type="function">
    <text evidence="2 7">Hydrolysis of 6-phosphogluconolactone to 6-phosphogluconate.</text>
</comment>
<evidence type="ECO:0000256" key="3">
    <source>
        <dbReference type="ARBA" id="ARBA00004961"/>
    </source>
</evidence>
<dbReference type="CDD" id="cd01400">
    <property type="entry name" value="6PGL"/>
    <property type="match status" value="1"/>
</dbReference>
<proteinExistence type="inferred from homology"/>
<evidence type="ECO:0000256" key="4">
    <source>
        <dbReference type="ARBA" id="ARBA00010662"/>
    </source>
</evidence>
<dbReference type="InterPro" id="IPR039104">
    <property type="entry name" value="6PGL"/>
</dbReference>
<gene>
    <name evidence="7" type="primary">pgl</name>
    <name evidence="9" type="ORF">DFJ68_1566</name>
</gene>
<dbReference type="InterPro" id="IPR006148">
    <property type="entry name" value="Glc/Gal-6P_isomerase"/>
</dbReference>
<organism evidence="9 10">
    <name type="scientific">Terracoccus luteus</name>
    <dbReference type="NCBI Taxonomy" id="53356"/>
    <lineage>
        <taxon>Bacteria</taxon>
        <taxon>Bacillati</taxon>
        <taxon>Actinomycetota</taxon>
        <taxon>Actinomycetes</taxon>
        <taxon>Micrococcales</taxon>
        <taxon>Intrasporangiaceae</taxon>
        <taxon>Terracoccus</taxon>
    </lineage>
</organism>
<name>A0A495Y291_9MICO</name>
<evidence type="ECO:0000256" key="6">
    <source>
        <dbReference type="ARBA" id="ARBA00020337"/>
    </source>
</evidence>
<feature type="domain" description="Glucosamine/galactosamine-6-phosphate isomerase" evidence="8">
    <location>
        <begin position="13"/>
        <end position="234"/>
    </location>
</feature>
<comment type="pathway">
    <text evidence="3 7">Carbohydrate degradation; pentose phosphate pathway; D-ribulose 5-phosphate from D-glucose 6-phosphate (oxidative stage): step 2/3.</text>
</comment>
<dbReference type="OrthoDB" id="9810967at2"/>
<dbReference type="RefSeq" id="WP_121032265.1">
    <property type="nucleotide sequence ID" value="NZ_RBXT01000001.1"/>
</dbReference>
<dbReference type="NCBIfam" id="TIGR01198">
    <property type="entry name" value="pgl"/>
    <property type="match status" value="1"/>
</dbReference>
<dbReference type="UniPathway" id="UPA00115">
    <property type="reaction ID" value="UER00409"/>
</dbReference>
<evidence type="ECO:0000313" key="10">
    <source>
        <dbReference type="Proteomes" id="UP000278440"/>
    </source>
</evidence>
<dbReference type="AlphaFoldDB" id="A0A495Y291"/>
<dbReference type="PANTHER" id="PTHR11054">
    <property type="entry name" value="6-PHOSPHOGLUCONOLACTONASE"/>
    <property type="match status" value="1"/>
</dbReference>
<comment type="caution">
    <text evidence="9">The sequence shown here is derived from an EMBL/GenBank/DDBJ whole genome shotgun (WGS) entry which is preliminary data.</text>
</comment>
<evidence type="ECO:0000256" key="5">
    <source>
        <dbReference type="ARBA" id="ARBA00013198"/>
    </source>
</evidence>
<dbReference type="GO" id="GO:0017057">
    <property type="term" value="F:6-phosphogluconolactonase activity"/>
    <property type="evidence" value="ECO:0007669"/>
    <property type="project" value="UniProtKB-UniRule"/>
</dbReference>
<dbReference type="Proteomes" id="UP000278440">
    <property type="component" value="Unassembled WGS sequence"/>
</dbReference>
<reference evidence="9 10" key="1">
    <citation type="submission" date="2018-10" db="EMBL/GenBank/DDBJ databases">
        <title>Sequencing the genomes of 1000 actinobacteria strains.</title>
        <authorList>
            <person name="Klenk H.-P."/>
        </authorList>
    </citation>
    <scope>NUCLEOTIDE SEQUENCE [LARGE SCALE GENOMIC DNA]</scope>
    <source>
        <strain evidence="9 10">DSM 44267</strain>
    </source>
</reference>